<feature type="transmembrane region" description="Helical" evidence="1">
    <location>
        <begin position="321"/>
        <end position="343"/>
    </location>
</feature>
<name>A0A9D2PB81_9FIRM</name>
<feature type="transmembrane region" description="Helical" evidence="1">
    <location>
        <begin position="119"/>
        <end position="138"/>
    </location>
</feature>
<feature type="transmembrane region" description="Helical" evidence="1">
    <location>
        <begin position="193"/>
        <end position="214"/>
    </location>
</feature>
<comment type="caution">
    <text evidence="2">The sequence shown here is derived from an EMBL/GenBank/DDBJ whole genome shotgun (WGS) entry which is preliminary data.</text>
</comment>
<feature type="transmembrane region" description="Helical" evidence="1">
    <location>
        <begin position="36"/>
        <end position="55"/>
    </location>
</feature>
<dbReference type="Proteomes" id="UP000823883">
    <property type="component" value="Unassembled WGS sequence"/>
</dbReference>
<dbReference type="InterPro" id="IPR025686">
    <property type="entry name" value="Glucos_trans_II"/>
</dbReference>
<evidence type="ECO:0000313" key="3">
    <source>
        <dbReference type="Proteomes" id="UP000823883"/>
    </source>
</evidence>
<reference evidence="2" key="2">
    <citation type="submission" date="2021-04" db="EMBL/GenBank/DDBJ databases">
        <authorList>
            <person name="Gilroy R."/>
        </authorList>
    </citation>
    <scope>NUCLEOTIDE SEQUENCE</scope>
    <source>
        <strain evidence="2">CHK183-5548</strain>
    </source>
</reference>
<evidence type="ECO:0000256" key="1">
    <source>
        <dbReference type="SAM" id="Phobius"/>
    </source>
</evidence>
<keyword evidence="1" id="KW-1133">Transmembrane helix</keyword>
<feature type="transmembrane region" description="Helical" evidence="1">
    <location>
        <begin position="150"/>
        <end position="181"/>
    </location>
</feature>
<dbReference type="AlphaFoldDB" id="A0A9D2PB81"/>
<accession>A0A9D2PB81</accession>
<proteinExistence type="predicted"/>
<feature type="transmembrane region" description="Helical" evidence="1">
    <location>
        <begin position="259"/>
        <end position="281"/>
    </location>
</feature>
<protein>
    <submittedName>
        <fullName evidence="2">Glucosyltransferase domain-containing protein</fullName>
    </submittedName>
</protein>
<keyword evidence="1" id="KW-0812">Transmembrane</keyword>
<reference evidence="2" key="1">
    <citation type="journal article" date="2021" name="PeerJ">
        <title>Extensive microbial diversity within the chicken gut microbiome revealed by metagenomics and culture.</title>
        <authorList>
            <person name="Gilroy R."/>
            <person name="Ravi A."/>
            <person name="Getino M."/>
            <person name="Pursley I."/>
            <person name="Horton D.L."/>
            <person name="Alikhan N.F."/>
            <person name="Baker D."/>
            <person name="Gharbi K."/>
            <person name="Hall N."/>
            <person name="Watson M."/>
            <person name="Adriaenssens E.M."/>
            <person name="Foster-Nyarko E."/>
            <person name="Jarju S."/>
            <person name="Secka A."/>
            <person name="Antonio M."/>
            <person name="Oren A."/>
            <person name="Chaudhuri R.R."/>
            <person name="La Ragione R."/>
            <person name="Hildebrand F."/>
            <person name="Pallen M.J."/>
        </authorList>
    </citation>
    <scope>NUCLEOTIDE SEQUENCE</scope>
    <source>
        <strain evidence="2">CHK183-5548</strain>
    </source>
</reference>
<gene>
    <name evidence="2" type="ORF">IAA04_05710</name>
</gene>
<keyword evidence="1" id="KW-0472">Membrane</keyword>
<evidence type="ECO:0000313" key="2">
    <source>
        <dbReference type="EMBL" id="HJC47530.1"/>
    </source>
</evidence>
<organism evidence="2 3">
    <name type="scientific">Candidatus Lachnoclostridium pullistercoris</name>
    <dbReference type="NCBI Taxonomy" id="2838632"/>
    <lineage>
        <taxon>Bacteria</taxon>
        <taxon>Bacillati</taxon>
        <taxon>Bacillota</taxon>
        <taxon>Clostridia</taxon>
        <taxon>Lachnospirales</taxon>
        <taxon>Lachnospiraceae</taxon>
    </lineage>
</organism>
<feature type="transmembrane region" description="Helical" evidence="1">
    <location>
        <begin position="293"/>
        <end position="315"/>
    </location>
</feature>
<sequence length="502" mass="55518">MVCLTVFTVLFVYGIRLTETDLSIDTEIMLNDQKEVLDSWIGIGRFGLVFTKWLFGFARLVPFTENLMMILALTGTGVALSFAVREWCGGGERFRLLWQLMPALVLSGPCFAEQFHFTLQAFPVAFAMALAVAAVFFMEKWAWERESPVWLLMGVILGAWAAGTYQVLAAVLVALFAMAYFLRITETEREEGFLLAGVRSAAAFGLSFGLYLFLSAAVKAVTGLDSQYVDGQMHWSEGIRICLHYIFNDVMRVLKSTEIFYHPWTAAVLAAFAVTAVWRIAGTKGGGEKRICAVFSLLMTAAAPFYLTAATGYYQPARAQMVYPLAFGFWTAYLTVLGGNAGWRKGLKWLLTLFCAAVIVSQAQVTTGLFRTAAEVSRNDQLLLNRIYARVEETADTEQMDQVMILLVGKKDPVLPHDSLIGDTIGYSFFNWGDELVGVTGRIFTENGLARVLGMEYGQVNVESYEAAVRQAEGRPSWPAKDSVWEVSEGVIAVKLGDPEGE</sequence>
<dbReference type="Pfam" id="PF14264">
    <property type="entry name" value="Glucos_trans_II"/>
    <property type="match status" value="1"/>
</dbReference>
<dbReference type="EMBL" id="DWWL01000038">
    <property type="protein sequence ID" value="HJC47530.1"/>
    <property type="molecule type" value="Genomic_DNA"/>
</dbReference>